<organism evidence="7 8">
    <name type="scientific">Effrenium voratum</name>
    <dbReference type="NCBI Taxonomy" id="2562239"/>
    <lineage>
        <taxon>Eukaryota</taxon>
        <taxon>Sar</taxon>
        <taxon>Alveolata</taxon>
        <taxon>Dinophyceae</taxon>
        <taxon>Suessiales</taxon>
        <taxon>Symbiodiniaceae</taxon>
        <taxon>Effrenium</taxon>
    </lineage>
</organism>
<feature type="binding site" description="axial binding residue" evidence="5">
    <location>
        <position position="178"/>
    </location>
    <ligand>
        <name>chlorophyll b</name>
        <dbReference type="ChEBI" id="CHEBI:61721"/>
        <label>1</label>
    </ligand>
    <ligandPart>
        <name>Mg</name>
        <dbReference type="ChEBI" id="CHEBI:25107"/>
    </ligandPart>
</feature>
<dbReference type="InterPro" id="IPR001344">
    <property type="entry name" value="Chloro_AB-bd_pln"/>
</dbReference>
<evidence type="ECO:0008006" key="9">
    <source>
        <dbReference type="Google" id="ProtNLM"/>
    </source>
</evidence>
<accession>A0AA36MZJ7</accession>
<dbReference type="InterPro" id="IPR022796">
    <property type="entry name" value="Chloroa_b-bind"/>
</dbReference>
<dbReference type="Gene3D" id="1.10.3460.10">
    <property type="entry name" value="Chlorophyll a/b binding protein domain"/>
    <property type="match status" value="3"/>
</dbReference>
<feature type="binding site" evidence="5">
    <location>
        <position position="117"/>
    </location>
    <ligand>
        <name>chlorophyll a</name>
        <dbReference type="ChEBI" id="CHEBI:58416"/>
        <label>1</label>
    </ligand>
</feature>
<dbReference type="AlphaFoldDB" id="A0AA36MZJ7"/>
<keyword evidence="6" id="KW-0732">Signal</keyword>
<feature type="binding site" evidence="5">
    <location>
        <position position="241"/>
    </location>
    <ligand>
        <name>chlorophyll a</name>
        <dbReference type="ChEBI" id="CHEBI:58416"/>
        <label>1</label>
    </ligand>
</feature>
<feature type="binding site" evidence="5">
    <location>
        <position position="243"/>
    </location>
    <ligand>
        <name>chlorophyll a</name>
        <dbReference type="ChEBI" id="CHEBI:58416"/>
        <label>1</label>
    </ligand>
</feature>
<reference evidence="7" key="1">
    <citation type="submission" date="2023-08" db="EMBL/GenBank/DDBJ databases">
        <authorList>
            <person name="Chen Y."/>
            <person name="Shah S."/>
            <person name="Dougan E. K."/>
            <person name="Thang M."/>
            <person name="Chan C."/>
        </authorList>
    </citation>
    <scope>NUCLEOTIDE SEQUENCE</scope>
</reference>
<keyword evidence="5" id="KW-0148">Chlorophyll</keyword>
<keyword evidence="2" id="KW-0150">Chloroplast</keyword>
<keyword evidence="3" id="KW-0602">Photosynthesis</keyword>
<feature type="binding site" evidence="5">
    <location>
        <position position="237"/>
    </location>
    <ligand>
        <name>chlorophyll a</name>
        <dbReference type="ChEBI" id="CHEBI:58416"/>
        <label>1</label>
    </ligand>
</feature>
<feature type="binding site" description="axial binding residue" evidence="5">
    <location>
        <position position="209"/>
    </location>
    <ligand>
        <name>chlorophyll b</name>
        <dbReference type="ChEBI" id="CHEBI:61721"/>
        <label>1</label>
    </ligand>
    <ligandPart>
        <name>Mg</name>
        <dbReference type="ChEBI" id="CHEBI:25107"/>
    </ligandPart>
</feature>
<dbReference type="Proteomes" id="UP001178507">
    <property type="component" value="Unassembled WGS sequence"/>
</dbReference>
<keyword evidence="4" id="KW-0934">Plastid</keyword>
<dbReference type="SUPFAM" id="SSF103511">
    <property type="entry name" value="Chlorophyll a-b binding protein"/>
    <property type="match status" value="3"/>
</dbReference>
<dbReference type="PANTHER" id="PTHR21649">
    <property type="entry name" value="CHLOROPHYLL A/B BINDING PROTEIN"/>
    <property type="match status" value="1"/>
</dbReference>
<evidence type="ECO:0000313" key="8">
    <source>
        <dbReference type="Proteomes" id="UP001178507"/>
    </source>
</evidence>
<dbReference type="GO" id="GO:0009507">
    <property type="term" value="C:chloroplast"/>
    <property type="evidence" value="ECO:0007669"/>
    <property type="project" value="UniProtKB-SubCell"/>
</dbReference>
<keyword evidence="8" id="KW-1185">Reference proteome</keyword>
<feature type="signal peptide" evidence="6">
    <location>
        <begin position="1"/>
        <end position="15"/>
    </location>
</feature>
<evidence type="ECO:0000256" key="2">
    <source>
        <dbReference type="ARBA" id="ARBA00022528"/>
    </source>
</evidence>
<evidence type="ECO:0000256" key="4">
    <source>
        <dbReference type="ARBA" id="ARBA00022640"/>
    </source>
</evidence>
<keyword evidence="5" id="KW-0157">Chromophore</keyword>
<evidence type="ECO:0000256" key="3">
    <source>
        <dbReference type="ARBA" id="ARBA00022531"/>
    </source>
</evidence>
<name>A0AA36MZJ7_9DINO</name>
<feature type="binding site" evidence="5">
    <location>
        <position position="100"/>
    </location>
    <ligand>
        <name>chlorophyll a</name>
        <dbReference type="ChEBI" id="CHEBI:58416"/>
        <label>1</label>
    </ligand>
</feature>
<gene>
    <name evidence="7" type="ORF">EVOR1521_LOCUS17612</name>
</gene>
<comment type="caution">
    <text evidence="7">The sequence shown here is derived from an EMBL/GenBank/DDBJ whole genome shotgun (WGS) entry which is preliminary data.</text>
</comment>
<feature type="binding site" evidence="5">
    <location>
        <position position="255"/>
    </location>
    <ligand>
        <name>chlorophyll a</name>
        <dbReference type="ChEBI" id="CHEBI:58416"/>
        <label>1</label>
    </ligand>
</feature>
<proteinExistence type="predicted"/>
<feature type="chain" id="PRO_5041351029" description="Chlorophyll a-b binding protein, chloroplastic" evidence="6">
    <location>
        <begin position="16"/>
        <end position="708"/>
    </location>
</feature>
<evidence type="ECO:0000313" key="7">
    <source>
        <dbReference type="EMBL" id="CAJ1392544.1"/>
    </source>
</evidence>
<dbReference type="EMBL" id="CAUJNA010002347">
    <property type="protein sequence ID" value="CAJ1392544.1"/>
    <property type="molecule type" value="Genomic_DNA"/>
</dbReference>
<dbReference type="GO" id="GO:0016168">
    <property type="term" value="F:chlorophyll binding"/>
    <property type="evidence" value="ECO:0007669"/>
    <property type="project" value="UniProtKB-KW"/>
</dbReference>
<comment type="subcellular location">
    <subcellularLocation>
        <location evidence="1">Plastid</location>
        <location evidence="1">Chloroplast</location>
    </subcellularLocation>
</comment>
<evidence type="ECO:0000256" key="1">
    <source>
        <dbReference type="ARBA" id="ARBA00004229"/>
    </source>
</evidence>
<feature type="binding site" description="axial binding residue" evidence="5">
    <location>
        <position position="119"/>
    </location>
    <ligand>
        <name>chlorophyll b</name>
        <dbReference type="ChEBI" id="CHEBI:61721"/>
        <label>1</label>
    </ligand>
    <ligandPart>
        <name>Mg</name>
        <dbReference type="ChEBI" id="CHEBI:25107"/>
    </ligandPart>
</feature>
<evidence type="ECO:0000256" key="5">
    <source>
        <dbReference type="PIRSR" id="PIRSR601344-1"/>
    </source>
</evidence>
<dbReference type="GO" id="GO:0009765">
    <property type="term" value="P:photosynthesis, light harvesting"/>
    <property type="evidence" value="ECO:0007669"/>
    <property type="project" value="InterPro"/>
</dbReference>
<feature type="binding site" evidence="5">
    <location>
        <position position="114"/>
    </location>
    <ligand>
        <name>chlorophyll a</name>
        <dbReference type="ChEBI" id="CHEBI:58416"/>
        <label>1</label>
    </ligand>
</feature>
<sequence length="708" mass="74758">MALSALSATALLSTGFLAPSAPSGSASLRGAKAAASGAAGAGSGSSAAGAQAAVVAATLVAAGRLRKGVARKAEEFAGGLIGGESAFAGQDFNFDPLGLSVKCEKFLPWFREAELKHGRIAMLAWVGLVVPEFVRVPGPEACYGAKNVVEAHNACAGDPYFPFIIDATDFYGKDGHQVGPLFQVFAFCGAVEMLTTFAKTANVSNKPGLTLANAGDYRLGANFLPEDEAKAKEMKLKELKNGRLAMLAFGGAITQATLTGNGFPWLYAQKETAGRSFTPAAHSFAGASGAKTAPKTARRADGGYKMSPAVPFLPMSPALEGIPGEEEGFDPMGFSLAIDIRWLREAELKHGRVAMLATVGWIATDMGMRVPGEPFQISTVEAHDAMVKFGSMPQMLVWLGYLELFGFLAIINMMEGKTDRKPGDFGLRGFYPSDPKGQHDMQVKELRNGRLAMLAYGGIVTTAVLTQEKWPFFDAVVNALPESKPGFGASRSGLCGATRSSRTVLRAASTSKSLPFLPKPQNLGGLAGGEAEFDPLGFSDTFDVKWLRESELKHGRVCMLATVGFVVEQYFQFPGFEGSEDALKAIWTAPVNMTALLLVVCGYIESSAYGGKLTMLDMFEGEGATRAPGDLNFGKRFLPADKAAADEMATKELSNGRLAMLAFSGMVHHNLVVKGPLFPLFPEGWAGPQGSWDLDSTAGALNSGSLGL</sequence>
<feature type="binding site" evidence="5">
    <location>
        <position position="238"/>
    </location>
    <ligand>
        <name>chlorophyll a</name>
        <dbReference type="ChEBI" id="CHEBI:58416"/>
        <label>1</label>
    </ligand>
</feature>
<protein>
    <recommendedName>
        <fullName evidence="9">Chlorophyll a-b binding protein, chloroplastic</fullName>
    </recommendedName>
</protein>
<evidence type="ECO:0000256" key="6">
    <source>
        <dbReference type="SAM" id="SignalP"/>
    </source>
</evidence>
<dbReference type="GO" id="GO:0016020">
    <property type="term" value="C:membrane"/>
    <property type="evidence" value="ECO:0007669"/>
    <property type="project" value="InterPro"/>
</dbReference>
<dbReference type="Pfam" id="PF00504">
    <property type="entry name" value="Chloroa_b-bind"/>
    <property type="match status" value="3"/>
</dbReference>